<feature type="active site" evidence="1">
    <location>
        <position position="238"/>
    </location>
</feature>
<evidence type="ECO:0000313" key="5">
    <source>
        <dbReference type="Proteomes" id="UP000683575"/>
    </source>
</evidence>
<dbReference type="Proteomes" id="UP000683575">
    <property type="component" value="Chromosome"/>
</dbReference>
<keyword evidence="5" id="KW-1185">Reference proteome</keyword>
<dbReference type="KEGG" id="nps:KRR39_23080"/>
<dbReference type="GO" id="GO:0004806">
    <property type="term" value="F:triacylglycerol lipase activity"/>
    <property type="evidence" value="ECO:0007669"/>
    <property type="project" value="TreeGrafter"/>
</dbReference>
<feature type="disulfide bond" evidence="2">
    <location>
        <begin position="170"/>
        <end position="218"/>
    </location>
</feature>
<dbReference type="GO" id="GO:0019433">
    <property type="term" value="P:triglyceride catabolic process"/>
    <property type="evidence" value="ECO:0007669"/>
    <property type="project" value="TreeGrafter"/>
</dbReference>
<evidence type="ECO:0000256" key="1">
    <source>
        <dbReference type="PIRSR" id="PIRSR637460-1"/>
    </source>
</evidence>
<protein>
    <submittedName>
        <fullName evidence="4">SGNH/GDSL hydrolase family protein</fullName>
    </submittedName>
</protein>
<dbReference type="AlphaFoldDB" id="A0A975T4I0"/>
<evidence type="ECO:0000256" key="2">
    <source>
        <dbReference type="PIRSR" id="PIRSR637460-2"/>
    </source>
</evidence>
<dbReference type="InterPro" id="IPR013830">
    <property type="entry name" value="SGNH_hydro"/>
</dbReference>
<gene>
    <name evidence="4" type="ORF">KRR39_23080</name>
</gene>
<evidence type="ECO:0000313" key="4">
    <source>
        <dbReference type="EMBL" id="QWZ10749.1"/>
    </source>
</evidence>
<accession>A0A975T4I0</accession>
<dbReference type="Pfam" id="PF13472">
    <property type="entry name" value="Lipase_GDSL_2"/>
    <property type="match status" value="1"/>
</dbReference>
<evidence type="ECO:0000259" key="3">
    <source>
        <dbReference type="Pfam" id="PF13472"/>
    </source>
</evidence>
<sequence>MGRYVALGDSYSAGPLIPTTDLAGGCARSDHNYPSLVADAVNARKLVDVTCSGADTRDLTGVQRTFGDARIPPQLRAVTADTDLVTLGIGGNDLGLFSTLVSTCTRLRASDPQGSPCARELAARGPDLDAAVTTISRRVAASLLAIRAKAPRAKVLLVGYLRLAPEHGTCVGLPLAAGDYAEGRRISRTLDTALKTAARRTGTTFVDMYAASRGHDICARDPWVNGSVNDRQKALAYHPFASGMRADARAVVAALRR</sequence>
<dbReference type="EMBL" id="CP077062">
    <property type="protein sequence ID" value="QWZ10749.1"/>
    <property type="molecule type" value="Genomic_DNA"/>
</dbReference>
<feature type="disulfide bond" evidence="2">
    <location>
        <begin position="26"/>
        <end position="51"/>
    </location>
</feature>
<dbReference type="InterPro" id="IPR037460">
    <property type="entry name" value="SEST-like"/>
</dbReference>
<organism evidence="4 5">
    <name type="scientific">Nocardioides panacis</name>
    <dbReference type="NCBI Taxonomy" id="2849501"/>
    <lineage>
        <taxon>Bacteria</taxon>
        <taxon>Bacillati</taxon>
        <taxon>Actinomycetota</taxon>
        <taxon>Actinomycetes</taxon>
        <taxon>Propionibacteriales</taxon>
        <taxon>Nocardioidaceae</taxon>
        <taxon>Nocardioides</taxon>
    </lineage>
</organism>
<dbReference type="CDD" id="cd01823">
    <property type="entry name" value="SEST_like"/>
    <property type="match status" value="1"/>
</dbReference>
<feature type="disulfide bond" evidence="2">
    <location>
        <begin position="104"/>
        <end position="117"/>
    </location>
</feature>
<dbReference type="RefSeq" id="WP_216942955.1">
    <property type="nucleotide sequence ID" value="NZ_CP077062.1"/>
</dbReference>
<feature type="active site" description="Nucleophile" evidence="1">
    <location>
        <position position="10"/>
    </location>
</feature>
<keyword evidence="4" id="KW-0378">Hydrolase</keyword>
<keyword evidence="2" id="KW-1015">Disulfide bond</keyword>
<feature type="domain" description="SGNH hydrolase-type esterase" evidence="3">
    <location>
        <begin position="6"/>
        <end position="246"/>
    </location>
</feature>
<dbReference type="PANTHER" id="PTHR37981:SF1">
    <property type="entry name" value="SGNH HYDROLASE-TYPE ESTERASE DOMAIN-CONTAINING PROTEIN"/>
    <property type="match status" value="1"/>
</dbReference>
<reference evidence="4" key="1">
    <citation type="submission" date="2021-06" db="EMBL/GenBank/DDBJ databases">
        <title>Complete genome sequence of Nocardioides sp. G188.</title>
        <authorList>
            <person name="Im W.-T."/>
        </authorList>
    </citation>
    <scope>NUCLEOTIDE SEQUENCE</scope>
    <source>
        <strain evidence="4">G188</strain>
    </source>
</reference>
<name>A0A975T4I0_9ACTN</name>
<dbReference type="PANTHER" id="PTHR37981">
    <property type="entry name" value="LIPASE 2"/>
    <property type="match status" value="1"/>
</dbReference>
<proteinExistence type="predicted"/>